<keyword evidence="6" id="KW-1185">Reference proteome</keyword>
<dbReference type="Proteomes" id="UP001357223">
    <property type="component" value="Chromosome"/>
</dbReference>
<dbReference type="InterPro" id="IPR020568">
    <property type="entry name" value="Ribosomal_Su5_D2-typ_SF"/>
</dbReference>
<dbReference type="SUPFAM" id="SSF50156">
    <property type="entry name" value="PDZ domain-like"/>
    <property type="match status" value="1"/>
</dbReference>
<dbReference type="Pfam" id="PF13180">
    <property type="entry name" value="PDZ_2"/>
    <property type="match status" value="1"/>
</dbReference>
<keyword evidence="2" id="KW-1133">Transmembrane helix</keyword>
<dbReference type="RefSeq" id="WP_338451946.1">
    <property type="nucleotide sequence ID" value="NZ_CP137640.1"/>
</dbReference>
<dbReference type="Pfam" id="PF05362">
    <property type="entry name" value="Lon_C"/>
    <property type="match status" value="1"/>
</dbReference>
<dbReference type="Gene3D" id="2.30.42.10">
    <property type="match status" value="1"/>
</dbReference>
<organism evidence="5 6">
    <name type="scientific">Niallia oryzisoli</name>
    <dbReference type="NCBI Taxonomy" id="1737571"/>
    <lineage>
        <taxon>Bacteria</taxon>
        <taxon>Bacillati</taxon>
        <taxon>Bacillota</taxon>
        <taxon>Bacilli</taxon>
        <taxon>Bacillales</taxon>
        <taxon>Bacillaceae</taxon>
        <taxon>Niallia</taxon>
    </lineage>
</organism>
<evidence type="ECO:0000313" key="6">
    <source>
        <dbReference type="Proteomes" id="UP001357223"/>
    </source>
</evidence>
<comment type="similarity">
    <text evidence="1">Belongs to the peptidase S16 family.</text>
</comment>
<feature type="domain" description="PDZ" evidence="3">
    <location>
        <begin position="100"/>
        <end position="161"/>
    </location>
</feature>
<dbReference type="InterPro" id="IPR027065">
    <property type="entry name" value="Lon_Prtase"/>
</dbReference>
<dbReference type="EMBL" id="CP137640">
    <property type="protein sequence ID" value="WVX83054.1"/>
    <property type="molecule type" value="Genomic_DNA"/>
</dbReference>
<feature type="transmembrane region" description="Helical" evidence="2">
    <location>
        <begin position="5"/>
        <end position="25"/>
    </location>
</feature>
<gene>
    <name evidence="5" type="ORF">R4Z09_08765</name>
</gene>
<dbReference type="GO" id="GO:0006508">
    <property type="term" value="P:proteolysis"/>
    <property type="evidence" value="ECO:0007669"/>
    <property type="project" value="UniProtKB-KW"/>
</dbReference>
<dbReference type="NCBIfam" id="NF041438">
    <property type="entry name" value="SepM_fam_S16"/>
    <property type="match status" value="1"/>
</dbReference>
<keyword evidence="1 5" id="KW-0378">Hydrolase</keyword>
<feature type="active site" evidence="1">
    <location>
        <position position="281"/>
    </location>
</feature>
<keyword evidence="1" id="KW-0720">Serine protease</keyword>
<keyword evidence="2" id="KW-0472">Membrane</keyword>
<dbReference type="Gene3D" id="3.30.230.10">
    <property type="match status" value="1"/>
</dbReference>
<feature type="domain" description="Lon proteolytic" evidence="4">
    <location>
        <begin position="231"/>
        <end position="338"/>
    </location>
</feature>
<dbReference type="InterPro" id="IPR036034">
    <property type="entry name" value="PDZ_sf"/>
</dbReference>
<keyword evidence="2" id="KW-0812">Transmembrane</keyword>
<protein>
    <recommendedName>
        <fullName evidence="1">endopeptidase La</fullName>
        <ecNumber evidence="1">3.4.21.53</ecNumber>
    </recommendedName>
</protein>
<evidence type="ECO:0000259" key="3">
    <source>
        <dbReference type="PROSITE" id="PS50106"/>
    </source>
</evidence>
<evidence type="ECO:0000256" key="2">
    <source>
        <dbReference type="SAM" id="Phobius"/>
    </source>
</evidence>
<dbReference type="PANTHER" id="PTHR10046">
    <property type="entry name" value="ATP DEPENDENT LON PROTEASE FAMILY MEMBER"/>
    <property type="match status" value="1"/>
</dbReference>
<dbReference type="InterPro" id="IPR014721">
    <property type="entry name" value="Ribsml_uS5_D2-typ_fold_subgr"/>
</dbReference>
<dbReference type="PROSITE" id="PS50106">
    <property type="entry name" value="PDZ"/>
    <property type="match status" value="1"/>
</dbReference>
<dbReference type="InterPro" id="IPR008269">
    <property type="entry name" value="Lon_proteolytic"/>
</dbReference>
<feature type="active site" evidence="1">
    <location>
        <position position="236"/>
    </location>
</feature>
<sequence length="342" mass="38049">MKKTIIIRVLLVFAIFLLASSFYYLPYYVSKPGMAKELEPIIEVEDGYDEVGNFMLTTVRMGRANIYSYITAKLMDYVELYPMEDIRVENETDEEYNIRQLHLMDSSKTAAIEVAYKKAGVPVDYRYNGVYVLHVVPGMPAEGKLKAADRIFKVDDIEFNNSEEFIKYVSSLKAGDQISLAYERNNKIHHVSMNVEAFKDADNKEKVGIGIGLVDDKEIIVKPAVKVKTDEIGGPSAGFMFSLEIYNQLTELDLTKGYEIAGTGTIATDGTVGKIGGIEQKVIAADHAGADIFLAPNENGAKDSNYQAAVLTAKDIGTDMKIIPINSFDEAVDYLEKLKQKK</sequence>
<dbReference type="SUPFAM" id="SSF54211">
    <property type="entry name" value="Ribosomal protein S5 domain 2-like"/>
    <property type="match status" value="1"/>
</dbReference>
<keyword evidence="1 5" id="KW-0645">Protease</keyword>
<reference evidence="5 6" key="1">
    <citation type="submission" date="2023-10" db="EMBL/GenBank/DDBJ databases">
        <title>Niallia locisalis sp.nov. isolated from a salt pond sample.</title>
        <authorList>
            <person name="Li X.-J."/>
            <person name="Dong L."/>
        </authorList>
    </citation>
    <scope>NUCLEOTIDE SEQUENCE [LARGE SCALE GENOMIC DNA]</scope>
    <source>
        <strain evidence="5 6">DSM 29761</strain>
    </source>
</reference>
<dbReference type="EC" id="3.4.21.53" evidence="1"/>
<dbReference type="PROSITE" id="PS51786">
    <property type="entry name" value="LON_PROTEOLYTIC"/>
    <property type="match status" value="1"/>
</dbReference>
<accession>A0ABZ2CGZ3</accession>
<dbReference type="GO" id="GO:0008233">
    <property type="term" value="F:peptidase activity"/>
    <property type="evidence" value="ECO:0007669"/>
    <property type="project" value="UniProtKB-KW"/>
</dbReference>
<comment type="catalytic activity">
    <reaction evidence="1">
        <text>Hydrolysis of proteins in presence of ATP.</text>
        <dbReference type="EC" id="3.4.21.53"/>
    </reaction>
</comment>
<name>A0ABZ2CGZ3_9BACI</name>
<proteinExistence type="inferred from homology"/>
<evidence type="ECO:0000256" key="1">
    <source>
        <dbReference type="PROSITE-ProRule" id="PRU01122"/>
    </source>
</evidence>
<dbReference type="InterPro" id="IPR001478">
    <property type="entry name" value="PDZ"/>
</dbReference>
<evidence type="ECO:0000259" key="4">
    <source>
        <dbReference type="PROSITE" id="PS51786"/>
    </source>
</evidence>
<evidence type="ECO:0000313" key="5">
    <source>
        <dbReference type="EMBL" id="WVX83054.1"/>
    </source>
</evidence>